<keyword evidence="1" id="KW-0167">Capsid protein</keyword>
<dbReference type="Pfam" id="PF02348">
    <property type="entry name" value="CTP_transf_3"/>
    <property type="match status" value="1"/>
</dbReference>
<organism evidence="1 2">
    <name type="scientific">Colwellia ponticola</name>
    <dbReference type="NCBI Taxonomy" id="2304625"/>
    <lineage>
        <taxon>Bacteria</taxon>
        <taxon>Pseudomonadati</taxon>
        <taxon>Pseudomonadota</taxon>
        <taxon>Gammaproteobacteria</taxon>
        <taxon>Alteromonadales</taxon>
        <taxon>Colwelliaceae</taxon>
        <taxon>Colwellia</taxon>
    </lineage>
</organism>
<dbReference type="OrthoDB" id="9801052at2"/>
<evidence type="ECO:0000313" key="2">
    <source>
        <dbReference type="Proteomes" id="UP000307702"/>
    </source>
</evidence>
<protein>
    <submittedName>
        <fullName evidence="1">Spore coat protein</fullName>
    </submittedName>
</protein>
<keyword evidence="2" id="KW-1185">Reference proteome</keyword>
<keyword evidence="1" id="KW-0946">Virion</keyword>
<dbReference type="RefSeq" id="WP_138623225.1">
    <property type="nucleotide sequence ID" value="NZ_SZVP01000009.1"/>
</dbReference>
<name>A0A8H2JMV1_9GAMM</name>
<dbReference type="CDD" id="cd02518">
    <property type="entry name" value="GT2_SpsF"/>
    <property type="match status" value="1"/>
</dbReference>
<dbReference type="Proteomes" id="UP000307702">
    <property type="component" value="Unassembled WGS sequence"/>
</dbReference>
<dbReference type="SUPFAM" id="SSF53448">
    <property type="entry name" value="Nucleotide-diphospho-sugar transferases"/>
    <property type="match status" value="1"/>
</dbReference>
<sequence length="260" mass="29956">MTDILIILQARMSSSRLPGKVLKEILGKPMLEHQLQRLSHISTPHQLIVATSDNTSDNAIEALCRQLNVGCYRGDLDDVLTRYYHAAQSVNQDKKIKHIVRITGDCPLIDANIIDEVITHYINQQVDYCSNCAPPTLPDGLDVEIFSFTALKQAFEQAILPSEREHVTPFIRNNPQLFSTANYRYQTDLSHLRWTVDEPEDFDFVTQVYHNLYNKKMYFTMNDILLLLSKQPSLKNINNNYHRNEGLSRSLIEDKEQAHE</sequence>
<evidence type="ECO:0000313" key="1">
    <source>
        <dbReference type="EMBL" id="TMM44955.1"/>
    </source>
</evidence>
<dbReference type="AlphaFoldDB" id="A0A8H2JMV1"/>
<gene>
    <name evidence="1" type="ORF">FCS21_10750</name>
</gene>
<dbReference type="Gene3D" id="3.90.550.10">
    <property type="entry name" value="Spore Coat Polysaccharide Biosynthesis Protein SpsA, Chain A"/>
    <property type="match status" value="1"/>
</dbReference>
<dbReference type="InterPro" id="IPR029044">
    <property type="entry name" value="Nucleotide-diphossugar_trans"/>
</dbReference>
<dbReference type="PANTHER" id="PTHR42866">
    <property type="entry name" value="3-DEOXY-MANNO-OCTULOSONATE CYTIDYLYLTRANSFERASE"/>
    <property type="match status" value="1"/>
</dbReference>
<proteinExistence type="predicted"/>
<dbReference type="EMBL" id="SZVP01000009">
    <property type="protein sequence ID" value="TMM44955.1"/>
    <property type="molecule type" value="Genomic_DNA"/>
</dbReference>
<dbReference type="InterPro" id="IPR003329">
    <property type="entry name" value="Cytidylyl_trans"/>
</dbReference>
<accession>A0A8H2JMV1</accession>
<reference evidence="1 2" key="1">
    <citation type="submission" date="2019-05" db="EMBL/GenBank/DDBJ databases">
        <title>Colwellia ponticola sp. nov., isolated from seawater.</title>
        <authorList>
            <person name="Yoon J.-H."/>
        </authorList>
    </citation>
    <scope>NUCLEOTIDE SEQUENCE [LARGE SCALE GENOMIC DNA]</scope>
    <source>
        <strain evidence="1 2">OISW-25</strain>
    </source>
</reference>
<comment type="caution">
    <text evidence="1">The sequence shown here is derived from an EMBL/GenBank/DDBJ whole genome shotgun (WGS) entry which is preliminary data.</text>
</comment>
<dbReference type="PANTHER" id="PTHR42866:SF1">
    <property type="entry name" value="SPORE COAT POLYSACCHARIDE BIOSYNTHESIS PROTEIN SPSF"/>
    <property type="match status" value="1"/>
</dbReference>
<dbReference type="GO" id="GO:0005829">
    <property type="term" value="C:cytosol"/>
    <property type="evidence" value="ECO:0007669"/>
    <property type="project" value="TreeGrafter"/>
</dbReference>